<feature type="region of interest" description="Disordered" evidence="1">
    <location>
        <begin position="305"/>
        <end position="363"/>
    </location>
</feature>
<feature type="compositionally biased region" description="Polar residues" evidence="1">
    <location>
        <begin position="34"/>
        <end position="49"/>
    </location>
</feature>
<gene>
    <name evidence="2" type="ORF">RDB_LOCUS170148</name>
</gene>
<proteinExistence type="predicted"/>
<feature type="region of interest" description="Disordered" evidence="1">
    <location>
        <begin position="24"/>
        <end position="49"/>
    </location>
</feature>
<dbReference type="Proteomes" id="UP000663841">
    <property type="component" value="Unassembled WGS sequence"/>
</dbReference>
<feature type="region of interest" description="Disordered" evidence="1">
    <location>
        <begin position="83"/>
        <end position="115"/>
    </location>
</feature>
<evidence type="ECO:0008006" key="4">
    <source>
        <dbReference type="Google" id="ProtNLM"/>
    </source>
</evidence>
<evidence type="ECO:0000313" key="3">
    <source>
        <dbReference type="Proteomes" id="UP000663841"/>
    </source>
</evidence>
<protein>
    <recommendedName>
        <fullName evidence="4">C2H2-type domain-containing protein</fullName>
    </recommendedName>
</protein>
<evidence type="ECO:0000313" key="2">
    <source>
        <dbReference type="EMBL" id="CAE6468292.1"/>
    </source>
</evidence>
<feature type="compositionally biased region" description="Low complexity" evidence="1">
    <location>
        <begin position="85"/>
        <end position="101"/>
    </location>
</feature>
<sequence length="596" mass="63946">MTEDVPPRGRASHSLAVYHVPDTSLAPSEGLIAPSSTCTTRNSAVSPDRVSSASFYPYHHPTSSGEGSTAKPVTRRVMYDPVRDSVTSSSPGASPSHTAPSVGQPTPEGNKPKFAYPDISVTLTPLFDPAVDVRHSPRSEDDSVSGFSRRLAIANSRPRSPFAESSSCHILSISKLIRAQIIRRYPQHPYDSLAAAGQGSQFQYAQYPRPLKTHRTDGSSAVYRTPADTELGTVLQGPHNKYALSSSSRTTVSSTSNKRRYAALEDISEDRPSKASLRDVNESVYAGTKGKGKAVASQSPAFRLDNLLGPAAPGSPQTQPVGSDGRSERSPSETRNTDRSTTEAPYVFTGRLPPPPYTGHSGAPSSSYPAISVMGISVSSDVDLGRFAVPDDFERAVISAQGPITNAMQSSMPSASHASSSDSNVKLARKHITTQRRKARGLFPQDNMPLAISTTTTKQSRYRPSGDRQPVACGYKDPTTGVQCDEPFNRSVELRRHVRAVHVPAEALAVTVGQLSRSQATLLPADWKPGDGDVLRPKCVCGKEFSRLDALRRHWTGVNAEVKDGKCISCPSSIGRKKDHAVYEGTDSTFGAPVYS</sequence>
<accession>A0A8H3C079</accession>
<evidence type="ECO:0000256" key="1">
    <source>
        <dbReference type="SAM" id="MobiDB-lite"/>
    </source>
</evidence>
<feature type="compositionally biased region" description="Basic and acidic residues" evidence="1">
    <location>
        <begin position="325"/>
        <end position="341"/>
    </location>
</feature>
<organism evidence="2 3">
    <name type="scientific">Rhizoctonia solani</name>
    <dbReference type="NCBI Taxonomy" id="456999"/>
    <lineage>
        <taxon>Eukaryota</taxon>
        <taxon>Fungi</taxon>
        <taxon>Dikarya</taxon>
        <taxon>Basidiomycota</taxon>
        <taxon>Agaricomycotina</taxon>
        <taxon>Agaricomycetes</taxon>
        <taxon>Cantharellales</taxon>
        <taxon>Ceratobasidiaceae</taxon>
        <taxon>Rhizoctonia</taxon>
    </lineage>
</organism>
<reference evidence="2" key="1">
    <citation type="submission" date="2021-01" db="EMBL/GenBank/DDBJ databases">
        <authorList>
            <person name="Kaushik A."/>
        </authorList>
    </citation>
    <scope>NUCLEOTIDE SEQUENCE</scope>
    <source>
        <strain evidence="2">AG3-T5</strain>
    </source>
</reference>
<comment type="caution">
    <text evidence="2">The sequence shown here is derived from an EMBL/GenBank/DDBJ whole genome shotgun (WGS) entry which is preliminary data.</text>
</comment>
<feature type="region of interest" description="Disordered" evidence="1">
    <location>
        <begin position="455"/>
        <end position="474"/>
    </location>
</feature>
<dbReference type="EMBL" id="CAJMWW010000349">
    <property type="protein sequence ID" value="CAE6468292.1"/>
    <property type="molecule type" value="Genomic_DNA"/>
</dbReference>
<dbReference type="AlphaFoldDB" id="A0A8H3C079"/>
<name>A0A8H3C079_9AGAM</name>